<dbReference type="EMBL" id="CP097511">
    <property type="protein sequence ID" value="URE43966.1"/>
    <property type="molecule type" value="Genomic_DNA"/>
</dbReference>
<sequence>MVRLKVLSLTRTHEAGKILLAESRAFYAASAADRTFGNAGTARALIAASFFRHCTIVGLGINSVVVRLNSWPYPSWLLVAFLLACWNQECF</sequence>
<dbReference type="Proteomes" id="UP001055439">
    <property type="component" value="Chromosome 9"/>
</dbReference>
<accession>A0A9E7I214</accession>
<evidence type="ECO:0000313" key="1">
    <source>
        <dbReference type="EMBL" id="URE43966.1"/>
    </source>
</evidence>
<dbReference type="AlphaFoldDB" id="A0A9E7I214"/>
<proteinExistence type="predicted"/>
<keyword evidence="2" id="KW-1185">Reference proteome</keyword>
<organism evidence="1 2">
    <name type="scientific">Musa troglodytarum</name>
    <name type="common">fe'i banana</name>
    <dbReference type="NCBI Taxonomy" id="320322"/>
    <lineage>
        <taxon>Eukaryota</taxon>
        <taxon>Viridiplantae</taxon>
        <taxon>Streptophyta</taxon>
        <taxon>Embryophyta</taxon>
        <taxon>Tracheophyta</taxon>
        <taxon>Spermatophyta</taxon>
        <taxon>Magnoliopsida</taxon>
        <taxon>Liliopsida</taxon>
        <taxon>Zingiberales</taxon>
        <taxon>Musaceae</taxon>
        <taxon>Musa</taxon>
    </lineage>
</organism>
<gene>
    <name evidence="1" type="ORF">MUK42_02992</name>
</gene>
<protein>
    <submittedName>
        <fullName evidence="1">Uncharacterized protein</fullName>
    </submittedName>
</protein>
<evidence type="ECO:0000313" key="2">
    <source>
        <dbReference type="Proteomes" id="UP001055439"/>
    </source>
</evidence>
<name>A0A9E7I214_9LILI</name>
<reference evidence="1" key="1">
    <citation type="submission" date="2022-05" db="EMBL/GenBank/DDBJ databases">
        <title>The Musa troglodytarum L. genome provides insights into the mechanism of non-climacteric behaviour and enrichment of carotenoids.</title>
        <authorList>
            <person name="Wang J."/>
        </authorList>
    </citation>
    <scope>NUCLEOTIDE SEQUENCE</scope>
    <source>
        <tissue evidence="1">Leaf</tissue>
    </source>
</reference>